<evidence type="ECO:0000256" key="1">
    <source>
        <dbReference type="ARBA" id="ARBA00009375"/>
    </source>
</evidence>
<evidence type="ECO:0000259" key="6">
    <source>
        <dbReference type="Pfam" id="PF01416"/>
    </source>
</evidence>
<evidence type="ECO:0000256" key="2">
    <source>
        <dbReference type="ARBA" id="ARBA00022694"/>
    </source>
</evidence>
<feature type="domain" description="Pseudouridine synthase I TruA alpha/beta" evidence="6">
    <location>
        <begin position="1"/>
        <end position="52"/>
    </location>
</feature>
<dbReference type="InterPro" id="IPR020097">
    <property type="entry name" value="PsdUridine_synth_TruA_a/b_dom"/>
</dbReference>
<evidence type="ECO:0000313" key="8">
    <source>
        <dbReference type="Proteomes" id="UP000002630"/>
    </source>
</evidence>
<accession>D7FHT9</accession>
<organism evidence="7 8">
    <name type="scientific">Ectocarpus siliculosus</name>
    <name type="common">Brown alga</name>
    <name type="synonym">Conferva siliculosa</name>
    <dbReference type="NCBI Taxonomy" id="2880"/>
    <lineage>
        <taxon>Eukaryota</taxon>
        <taxon>Sar</taxon>
        <taxon>Stramenopiles</taxon>
        <taxon>Ochrophyta</taxon>
        <taxon>PX clade</taxon>
        <taxon>Phaeophyceae</taxon>
        <taxon>Ectocarpales</taxon>
        <taxon>Ectocarpaceae</taxon>
        <taxon>Ectocarpus</taxon>
    </lineage>
</organism>
<keyword evidence="2 4" id="KW-0819">tRNA processing</keyword>
<dbReference type="GO" id="GO:0160147">
    <property type="term" value="F:tRNA pseudouridine(38-40) synthase activity"/>
    <property type="evidence" value="ECO:0007669"/>
    <property type="project" value="UniProtKB-EC"/>
</dbReference>
<comment type="catalytic activity">
    <reaction evidence="4">
        <text>uridine(38/39/40) in tRNA = pseudouridine(38/39/40) in tRNA</text>
        <dbReference type="Rhea" id="RHEA:22376"/>
        <dbReference type="Rhea" id="RHEA-COMP:10085"/>
        <dbReference type="Rhea" id="RHEA-COMP:10087"/>
        <dbReference type="ChEBI" id="CHEBI:65314"/>
        <dbReference type="ChEBI" id="CHEBI:65315"/>
        <dbReference type="EC" id="5.4.99.12"/>
    </reaction>
</comment>
<dbReference type="InterPro" id="IPR001406">
    <property type="entry name" value="PsdUridine_synth_TruA"/>
</dbReference>
<dbReference type="InterPro" id="IPR020103">
    <property type="entry name" value="PsdUridine_synth_cat_dom_sf"/>
</dbReference>
<feature type="signal peptide" evidence="5">
    <location>
        <begin position="1"/>
        <end position="15"/>
    </location>
</feature>
<keyword evidence="8" id="KW-1185">Reference proteome</keyword>
<dbReference type="EMBL" id="FN649760">
    <property type="protein sequence ID" value="CBJ28644.1"/>
    <property type="molecule type" value="Genomic_DNA"/>
</dbReference>
<feature type="chain" id="PRO_5012903808" description="tRNA pseudouridine synthase" evidence="5">
    <location>
        <begin position="16"/>
        <end position="216"/>
    </location>
</feature>
<evidence type="ECO:0000313" key="7">
    <source>
        <dbReference type="EMBL" id="CBJ28644.1"/>
    </source>
</evidence>
<dbReference type="InParanoid" id="D7FHT9"/>
<proteinExistence type="inferred from homology"/>
<name>D7FHT9_ECTSI</name>
<dbReference type="Proteomes" id="UP000002630">
    <property type="component" value="Unassembled WGS sequence"/>
</dbReference>
<dbReference type="eggNOG" id="KOG2554">
    <property type="taxonomic scope" value="Eukaryota"/>
</dbReference>
<evidence type="ECO:0000256" key="5">
    <source>
        <dbReference type="SAM" id="SignalP"/>
    </source>
</evidence>
<evidence type="ECO:0000256" key="4">
    <source>
        <dbReference type="RuleBase" id="RU003792"/>
    </source>
</evidence>
<dbReference type="PANTHER" id="PTHR11142">
    <property type="entry name" value="PSEUDOURIDYLATE SYNTHASE"/>
    <property type="match status" value="1"/>
</dbReference>
<dbReference type="GO" id="GO:0003723">
    <property type="term" value="F:RNA binding"/>
    <property type="evidence" value="ECO:0007669"/>
    <property type="project" value="InterPro"/>
</dbReference>
<protein>
    <recommendedName>
        <fullName evidence="4">tRNA pseudouridine synthase</fullName>
        <ecNumber evidence="4">5.4.99.12</ecNumber>
    </recommendedName>
</protein>
<dbReference type="AlphaFoldDB" id="D7FHT9"/>
<comment type="similarity">
    <text evidence="1 4">Belongs to the tRNA pseudouridine synthase TruA family.</text>
</comment>
<dbReference type="GO" id="GO:1990481">
    <property type="term" value="P:mRNA pseudouridine synthesis"/>
    <property type="evidence" value="ECO:0007669"/>
    <property type="project" value="TreeGrafter"/>
</dbReference>
<dbReference type="InterPro" id="IPR020095">
    <property type="entry name" value="PsdUridine_synth_TruA_C"/>
</dbReference>
<dbReference type="EC" id="5.4.99.12" evidence="4"/>
<reference evidence="7 8" key="1">
    <citation type="journal article" date="2010" name="Nature">
        <title>The Ectocarpus genome and the independent evolution of multicellularity in brown algae.</title>
        <authorList>
            <person name="Cock J.M."/>
            <person name="Sterck L."/>
            <person name="Rouze P."/>
            <person name="Scornet D."/>
            <person name="Allen A.E."/>
            <person name="Amoutzias G."/>
            <person name="Anthouard V."/>
            <person name="Artiguenave F."/>
            <person name="Aury J.M."/>
            <person name="Badger J.H."/>
            <person name="Beszteri B."/>
            <person name="Billiau K."/>
            <person name="Bonnet E."/>
            <person name="Bothwell J.H."/>
            <person name="Bowler C."/>
            <person name="Boyen C."/>
            <person name="Brownlee C."/>
            <person name="Carrano C.J."/>
            <person name="Charrier B."/>
            <person name="Cho G.Y."/>
            <person name="Coelho S.M."/>
            <person name="Collen J."/>
            <person name="Corre E."/>
            <person name="Da Silva C."/>
            <person name="Delage L."/>
            <person name="Delaroque N."/>
            <person name="Dittami S.M."/>
            <person name="Doulbeau S."/>
            <person name="Elias M."/>
            <person name="Farnham G."/>
            <person name="Gachon C.M."/>
            <person name="Gschloessl B."/>
            <person name="Heesch S."/>
            <person name="Jabbari K."/>
            <person name="Jubin C."/>
            <person name="Kawai H."/>
            <person name="Kimura K."/>
            <person name="Kloareg B."/>
            <person name="Kupper F.C."/>
            <person name="Lang D."/>
            <person name="Le Bail A."/>
            <person name="Leblanc C."/>
            <person name="Lerouge P."/>
            <person name="Lohr M."/>
            <person name="Lopez P.J."/>
            <person name="Martens C."/>
            <person name="Maumus F."/>
            <person name="Michel G."/>
            <person name="Miranda-Saavedra D."/>
            <person name="Morales J."/>
            <person name="Moreau H."/>
            <person name="Motomura T."/>
            <person name="Nagasato C."/>
            <person name="Napoli C.A."/>
            <person name="Nelson D.R."/>
            <person name="Nyvall-Collen P."/>
            <person name="Peters A.F."/>
            <person name="Pommier C."/>
            <person name="Potin P."/>
            <person name="Poulain J."/>
            <person name="Quesneville H."/>
            <person name="Read B."/>
            <person name="Rensing S.A."/>
            <person name="Ritter A."/>
            <person name="Rousvoal S."/>
            <person name="Samanta M."/>
            <person name="Samson G."/>
            <person name="Schroeder D.C."/>
            <person name="Segurens B."/>
            <person name="Strittmatter M."/>
            <person name="Tonon T."/>
            <person name="Tregear J.W."/>
            <person name="Valentin K."/>
            <person name="von Dassow P."/>
            <person name="Yamagishi T."/>
            <person name="Van de Peer Y."/>
            <person name="Wincker P."/>
        </authorList>
    </citation>
    <scope>NUCLEOTIDE SEQUENCE [LARGE SCALE GENOMIC DNA]</scope>
    <source>
        <strain evidence="8">Ec32 / CCAP1310/4</strain>
    </source>
</reference>
<evidence type="ECO:0000256" key="3">
    <source>
        <dbReference type="ARBA" id="ARBA00023235"/>
    </source>
</evidence>
<dbReference type="Gene3D" id="3.30.70.660">
    <property type="entry name" value="Pseudouridine synthase I, catalytic domain, C-terminal subdomain"/>
    <property type="match status" value="1"/>
</dbReference>
<dbReference type="STRING" id="2880.D7FHT9"/>
<dbReference type="SUPFAM" id="SSF55120">
    <property type="entry name" value="Pseudouridine synthase"/>
    <property type="match status" value="1"/>
</dbReference>
<dbReference type="GO" id="GO:0005634">
    <property type="term" value="C:nucleus"/>
    <property type="evidence" value="ECO:0007669"/>
    <property type="project" value="TreeGrafter"/>
</dbReference>
<dbReference type="Pfam" id="PF01416">
    <property type="entry name" value="PseudoU_synth_1"/>
    <property type="match status" value="1"/>
</dbReference>
<gene>
    <name evidence="7" type="ORF">Esi_0110_0094</name>
</gene>
<keyword evidence="3 4" id="KW-0413">Isomerase</keyword>
<keyword evidence="5" id="KW-0732">Signal</keyword>
<sequence>MVRCLMAVLFMVGRGLESPDVMSFLLDMERCPGKPHYDMAPDGPLLLHGCRFRSLNFQYTPENLYCLQEHLESLWEDAAITAARLLNNLEYLAGVTVSAKDLDAFAAFKRALKGSNDQHYSVVDHGEQGRRQDMTWREGLRRLRDMGLGVGQVLGRKGHMPMERRQQGLHYNELVEGLGGKKRERLDRHLAMKAAGVESGETDAFYNAMADQGIPE</sequence>
<dbReference type="GO" id="GO:0005737">
    <property type="term" value="C:cytoplasm"/>
    <property type="evidence" value="ECO:0007669"/>
    <property type="project" value="TreeGrafter"/>
</dbReference>
<dbReference type="GO" id="GO:0031119">
    <property type="term" value="P:tRNA pseudouridine synthesis"/>
    <property type="evidence" value="ECO:0007669"/>
    <property type="project" value="TreeGrafter"/>
</dbReference>
<dbReference type="OrthoDB" id="25767at2759"/>
<dbReference type="PANTHER" id="PTHR11142:SF5">
    <property type="entry name" value="TRNA PSEUDOURIDINE(38_39) SYNTHASE"/>
    <property type="match status" value="1"/>
</dbReference>